<dbReference type="PROSITE" id="PS51257">
    <property type="entry name" value="PROKAR_LIPOPROTEIN"/>
    <property type="match status" value="1"/>
</dbReference>
<feature type="transmembrane region" description="Helical" evidence="1">
    <location>
        <begin position="125"/>
        <end position="143"/>
    </location>
</feature>
<gene>
    <name evidence="2" type="ORF">B0A55_05854</name>
</gene>
<name>A0A4U0XPI7_9PEZI</name>
<feature type="transmembrane region" description="Helical" evidence="1">
    <location>
        <begin position="48"/>
        <end position="69"/>
    </location>
</feature>
<sequence length="177" mass="19476">MTRGLLTFDKQWLVIHVLAAFSCFALMFVSGALFATTTLENFDEGKPAWLGGATSMVCLAVNVVTFARLQKAILPDDSQTPEQASTNSFIWTVVSILTQLFVSFLMLLLTRGLPVMSSRLQLERNVAVLAAILSATAAIYDIVRLFKGRGEGLNDEEYPEDDAREHNYGQQGAVRLV</sequence>
<evidence type="ECO:0000313" key="3">
    <source>
        <dbReference type="Proteomes" id="UP000309340"/>
    </source>
</evidence>
<keyword evidence="3" id="KW-1185">Reference proteome</keyword>
<evidence type="ECO:0000256" key="1">
    <source>
        <dbReference type="SAM" id="Phobius"/>
    </source>
</evidence>
<keyword evidence="1" id="KW-1133">Transmembrane helix</keyword>
<keyword evidence="1" id="KW-0812">Transmembrane</keyword>
<accession>A0A4U0XPI7</accession>
<keyword evidence="1" id="KW-0472">Membrane</keyword>
<dbReference type="EMBL" id="NAJQ01000153">
    <property type="protein sequence ID" value="TKA76795.1"/>
    <property type="molecule type" value="Genomic_DNA"/>
</dbReference>
<organism evidence="2 3">
    <name type="scientific">Friedmanniomyces simplex</name>
    <dbReference type="NCBI Taxonomy" id="329884"/>
    <lineage>
        <taxon>Eukaryota</taxon>
        <taxon>Fungi</taxon>
        <taxon>Dikarya</taxon>
        <taxon>Ascomycota</taxon>
        <taxon>Pezizomycotina</taxon>
        <taxon>Dothideomycetes</taxon>
        <taxon>Dothideomycetidae</taxon>
        <taxon>Mycosphaerellales</taxon>
        <taxon>Teratosphaeriaceae</taxon>
        <taxon>Friedmanniomyces</taxon>
    </lineage>
</organism>
<dbReference type="AlphaFoldDB" id="A0A4U0XPI7"/>
<comment type="caution">
    <text evidence="2">The sequence shown here is derived from an EMBL/GenBank/DDBJ whole genome shotgun (WGS) entry which is preliminary data.</text>
</comment>
<evidence type="ECO:0000313" key="2">
    <source>
        <dbReference type="EMBL" id="TKA76795.1"/>
    </source>
</evidence>
<proteinExistence type="predicted"/>
<dbReference type="Proteomes" id="UP000309340">
    <property type="component" value="Unassembled WGS sequence"/>
</dbReference>
<reference evidence="2 3" key="1">
    <citation type="submission" date="2017-03" db="EMBL/GenBank/DDBJ databases">
        <title>Genomes of endolithic fungi from Antarctica.</title>
        <authorList>
            <person name="Coleine C."/>
            <person name="Masonjones S."/>
            <person name="Stajich J.E."/>
        </authorList>
    </citation>
    <scope>NUCLEOTIDE SEQUENCE [LARGE SCALE GENOMIC DNA]</scope>
    <source>
        <strain evidence="2 3">CCFEE 5184</strain>
    </source>
</reference>
<feature type="transmembrane region" description="Helical" evidence="1">
    <location>
        <begin position="12"/>
        <end position="36"/>
    </location>
</feature>
<feature type="transmembrane region" description="Helical" evidence="1">
    <location>
        <begin position="89"/>
        <end position="113"/>
    </location>
</feature>
<protein>
    <submittedName>
        <fullName evidence="2">Uncharacterized protein</fullName>
    </submittedName>
</protein>